<dbReference type="NCBIfam" id="NF002937">
    <property type="entry name" value="PRK03584.1"/>
    <property type="match status" value="1"/>
</dbReference>
<gene>
    <name evidence="9" type="ORF">OG222_34785</name>
</gene>
<dbReference type="NCBIfam" id="TIGR01217">
    <property type="entry name" value="ac_ac_CoA_syn"/>
    <property type="match status" value="1"/>
</dbReference>
<feature type="domain" description="AMP-dependent synthetase/ligase" evidence="6">
    <location>
        <begin position="135"/>
        <end position="504"/>
    </location>
</feature>
<evidence type="ECO:0000259" key="6">
    <source>
        <dbReference type="Pfam" id="PF00501"/>
    </source>
</evidence>
<dbReference type="GO" id="GO:0006629">
    <property type="term" value="P:lipid metabolic process"/>
    <property type="evidence" value="ECO:0007669"/>
    <property type="project" value="InterPro"/>
</dbReference>
<dbReference type="InterPro" id="IPR005914">
    <property type="entry name" value="Acac_CoA_synth"/>
</dbReference>
<sequence>MSQHQQRPGRSDVQPAGAGPDAPATAASATTPSTRPLTAPEPIWRPDPSEASRSRISQFADFVARRTGVAHPDYASLWAWSVEDLPGFWTAVGEFFDIRVSGTPECVLDDAPMPATRWFPGARLNYAEHALRTGAPATTAVISVDENGTTTHTSWADLRLQVGALAAWLRGQGVTAGDRVVGYLPNTRHAVVAFLASAAIGAVWSACGQDYGAEGAASRFAQLEPVVLFAADGYRWNGRQHDRRPEAAALREALPSVRVTVRIPNLGLPSSGDVVSWEEALTGPAACDFEEVPFDAPLWVLFSSGTTGTPKGIVHGHGGVLFDHHKLLGLHHDLGPGDRFCWYTNTNWMMWNMVVSGLLVGATIVLYDGSPAHPGPERLWELAAEHRTSVLGVSPGYLQASAKAGLRPGRDLDLSALRVLGSTGAPLPAQSYPWVRDHVGPRVQVASTSGGTDIVSGFAGSAPTTPVWPGEISAPVLGVALEAFDAHGRPVTGEVGELVVTRPMPSMPLYFWNDPDGSRYHQAYFGAFPGVWRHGDWMTRTGHGSVIVSGRSDSTLNRHGVRLGSADIYAVVDELPGIRESLVIGAELADGDYWMPLFVVLEPGQALTDTLRADITTVIRTHASPRHVPDTVIEVPALPHTRTGKKLEVPVKRLLQGAALEQVAGREAVDDISALEYFTRFARPSTGT</sequence>
<proteinExistence type="inferred from homology"/>
<keyword evidence="4" id="KW-0067">ATP-binding</keyword>
<feature type="compositionally biased region" description="Low complexity" evidence="5">
    <location>
        <begin position="15"/>
        <end position="40"/>
    </location>
</feature>
<evidence type="ECO:0000259" key="8">
    <source>
        <dbReference type="Pfam" id="PF16177"/>
    </source>
</evidence>
<dbReference type="Pfam" id="PF16177">
    <property type="entry name" value="ACAS_N"/>
    <property type="match status" value="1"/>
</dbReference>
<dbReference type="InterPro" id="IPR042099">
    <property type="entry name" value="ANL_N_sf"/>
</dbReference>
<feature type="domain" description="AMP-binding enzyme C-terminal" evidence="7">
    <location>
        <begin position="571"/>
        <end position="645"/>
    </location>
</feature>
<dbReference type="InterPro" id="IPR020845">
    <property type="entry name" value="AMP-binding_CS"/>
</dbReference>
<feature type="domain" description="Acetyl-coenzyme A synthetase N-terminal" evidence="8">
    <location>
        <begin position="74"/>
        <end position="130"/>
    </location>
</feature>
<dbReference type="PROSITE" id="PS00455">
    <property type="entry name" value="AMP_BINDING"/>
    <property type="match status" value="1"/>
</dbReference>
<comment type="similarity">
    <text evidence="1">Belongs to the ATP-dependent AMP-binding enzyme family.</text>
</comment>
<dbReference type="PANTHER" id="PTHR42921:SF1">
    <property type="entry name" value="ACETOACETYL-COA SYNTHETASE"/>
    <property type="match status" value="1"/>
</dbReference>
<dbReference type="AlphaFoldDB" id="A0AAU1M2H8"/>
<protein>
    <submittedName>
        <fullName evidence="9">Acetoacetate--CoA ligase</fullName>
        <ecNumber evidence="9">6.2.1.16</ecNumber>
    </submittedName>
</protein>
<dbReference type="PANTHER" id="PTHR42921">
    <property type="entry name" value="ACETOACETYL-COA SYNTHETASE"/>
    <property type="match status" value="1"/>
</dbReference>
<evidence type="ECO:0000256" key="2">
    <source>
        <dbReference type="ARBA" id="ARBA00022598"/>
    </source>
</evidence>
<evidence type="ECO:0000256" key="4">
    <source>
        <dbReference type="ARBA" id="ARBA00022840"/>
    </source>
</evidence>
<evidence type="ECO:0000259" key="7">
    <source>
        <dbReference type="Pfam" id="PF13193"/>
    </source>
</evidence>
<dbReference type="Pfam" id="PF13193">
    <property type="entry name" value="AMP-binding_C"/>
    <property type="match status" value="1"/>
</dbReference>
<dbReference type="Pfam" id="PF00501">
    <property type="entry name" value="AMP-binding"/>
    <property type="match status" value="1"/>
</dbReference>
<dbReference type="EMBL" id="CP108169">
    <property type="protein sequence ID" value="WTQ77993.1"/>
    <property type="molecule type" value="Genomic_DNA"/>
</dbReference>
<dbReference type="EC" id="6.2.1.16" evidence="9"/>
<evidence type="ECO:0000256" key="3">
    <source>
        <dbReference type="ARBA" id="ARBA00022741"/>
    </source>
</evidence>
<organism evidence="9">
    <name type="scientific">Streptomyces sp. NBC_00148</name>
    <dbReference type="NCBI Taxonomy" id="2903626"/>
    <lineage>
        <taxon>Bacteria</taxon>
        <taxon>Bacillati</taxon>
        <taxon>Actinomycetota</taxon>
        <taxon>Actinomycetes</taxon>
        <taxon>Kitasatosporales</taxon>
        <taxon>Streptomycetaceae</taxon>
        <taxon>Streptomyces</taxon>
    </lineage>
</organism>
<dbReference type="GO" id="GO:0005524">
    <property type="term" value="F:ATP binding"/>
    <property type="evidence" value="ECO:0007669"/>
    <property type="project" value="UniProtKB-KW"/>
</dbReference>
<dbReference type="SUPFAM" id="SSF56801">
    <property type="entry name" value="Acetyl-CoA synthetase-like"/>
    <property type="match status" value="1"/>
</dbReference>
<accession>A0AAU1M2H8</accession>
<dbReference type="InterPro" id="IPR000873">
    <property type="entry name" value="AMP-dep_synth/lig_dom"/>
</dbReference>
<reference evidence="9" key="1">
    <citation type="submission" date="2022-10" db="EMBL/GenBank/DDBJ databases">
        <title>The complete genomes of actinobacterial strains from the NBC collection.</title>
        <authorList>
            <person name="Joergensen T.S."/>
            <person name="Alvarez Arevalo M."/>
            <person name="Sterndorff E.B."/>
            <person name="Faurdal D."/>
            <person name="Vuksanovic O."/>
            <person name="Mourched A.-S."/>
            <person name="Charusanti P."/>
            <person name="Shaw S."/>
            <person name="Blin K."/>
            <person name="Weber T."/>
        </authorList>
    </citation>
    <scope>NUCLEOTIDE SEQUENCE</scope>
    <source>
        <strain evidence="9">NBC_00148</strain>
    </source>
</reference>
<feature type="region of interest" description="Disordered" evidence="5">
    <location>
        <begin position="1"/>
        <end position="52"/>
    </location>
</feature>
<dbReference type="InterPro" id="IPR025110">
    <property type="entry name" value="AMP-bd_C"/>
</dbReference>
<dbReference type="Gene3D" id="3.30.300.30">
    <property type="match status" value="1"/>
</dbReference>
<evidence type="ECO:0000256" key="1">
    <source>
        <dbReference type="ARBA" id="ARBA00006432"/>
    </source>
</evidence>
<keyword evidence="2 9" id="KW-0436">Ligase</keyword>
<dbReference type="InterPro" id="IPR032387">
    <property type="entry name" value="ACAS_N"/>
</dbReference>
<evidence type="ECO:0000313" key="9">
    <source>
        <dbReference type="EMBL" id="WTQ77993.1"/>
    </source>
</evidence>
<dbReference type="Gene3D" id="3.40.50.12780">
    <property type="entry name" value="N-terminal domain of ligase-like"/>
    <property type="match status" value="1"/>
</dbReference>
<dbReference type="InterPro" id="IPR045851">
    <property type="entry name" value="AMP-bd_C_sf"/>
</dbReference>
<name>A0AAU1M2H8_9ACTN</name>
<evidence type="ECO:0000256" key="5">
    <source>
        <dbReference type="SAM" id="MobiDB-lite"/>
    </source>
</evidence>
<keyword evidence="3" id="KW-0547">Nucleotide-binding</keyword>
<dbReference type="GO" id="GO:0030729">
    <property type="term" value="F:acetoacetate-CoA ligase activity"/>
    <property type="evidence" value="ECO:0007669"/>
    <property type="project" value="UniProtKB-EC"/>
</dbReference>